<evidence type="ECO:0000256" key="6">
    <source>
        <dbReference type="ARBA" id="ARBA00023136"/>
    </source>
</evidence>
<dbReference type="Proteomes" id="UP001153292">
    <property type="component" value="Chromosome 6"/>
</dbReference>
<evidence type="ECO:0000256" key="1">
    <source>
        <dbReference type="ARBA" id="ARBA00004443"/>
    </source>
</evidence>
<sequence>MSSRLSVAMKPQAGIPILQRSLNTKSSSKTETNPNPKKICSDMVGPPDPITNLRKFVFKEPANETSLEKAYREMRTEVQKWHHNFWTQHNSRFFQEREEYLRKNLPIGKENLSADEMSVFYKSFLDKNWKSHIAYNKECGKALLFRSVGKADQMSSRRRDGTEKSLQDVVTLLKELASDDVPSVVAKELHKPSRHVRPRLCHQVAQGH</sequence>
<name>A0ABN8BEZ0_CHISP</name>
<evidence type="ECO:0000313" key="9">
    <source>
        <dbReference type="Proteomes" id="UP001153292"/>
    </source>
</evidence>
<dbReference type="Pfam" id="PF10231">
    <property type="entry name" value="COA8"/>
    <property type="match status" value="1"/>
</dbReference>
<dbReference type="EMBL" id="OU963899">
    <property type="protein sequence ID" value="CAH0406711.1"/>
    <property type="molecule type" value="Genomic_DNA"/>
</dbReference>
<proteinExistence type="inferred from homology"/>
<organism evidence="8 9">
    <name type="scientific">Chilo suppressalis</name>
    <name type="common">Asiatic rice borer moth</name>
    <dbReference type="NCBI Taxonomy" id="168631"/>
    <lineage>
        <taxon>Eukaryota</taxon>
        <taxon>Metazoa</taxon>
        <taxon>Ecdysozoa</taxon>
        <taxon>Arthropoda</taxon>
        <taxon>Hexapoda</taxon>
        <taxon>Insecta</taxon>
        <taxon>Pterygota</taxon>
        <taxon>Neoptera</taxon>
        <taxon>Endopterygota</taxon>
        <taxon>Lepidoptera</taxon>
        <taxon>Glossata</taxon>
        <taxon>Ditrysia</taxon>
        <taxon>Pyraloidea</taxon>
        <taxon>Crambidae</taxon>
        <taxon>Crambinae</taxon>
        <taxon>Chilo</taxon>
    </lineage>
</organism>
<feature type="compositionally biased region" description="Polar residues" evidence="7">
    <location>
        <begin position="20"/>
        <end position="35"/>
    </location>
</feature>
<dbReference type="InterPro" id="IPR018796">
    <property type="entry name" value="COA8"/>
</dbReference>
<evidence type="ECO:0000256" key="5">
    <source>
        <dbReference type="ARBA" id="ARBA00023128"/>
    </source>
</evidence>
<evidence type="ECO:0000256" key="7">
    <source>
        <dbReference type="SAM" id="MobiDB-lite"/>
    </source>
</evidence>
<evidence type="ECO:0000256" key="4">
    <source>
        <dbReference type="ARBA" id="ARBA00022946"/>
    </source>
</evidence>
<accession>A0ABN8BEZ0</accession>
<dbReference type="PANTHER" id="PTHR31107:SF2">
    <property type="entry name" value="CYTOCHROME C OXIDASE ASSEMBLY FACTOR 8"/>
    <property type="match status" value="1"/>
</dbReference>
<protein>
    <submittedName>
        <fullName evidence="8">Uncharacterized protein</fullName>
    </submittedName>
</protein>
<keyword evidence="4" id="KW-0809">Transit peptide</keyword>
<keyword evidence="5" id="KW-0496">Mitochondrion</keyword>
<keyword evidence="9" id="KW-1185">Reference proteome</keyword>
<reference evidence="8" key="1">
    <citation type="submission" date="2021-12" db="EMBL/GenBank/DDBJ databases">
        <authorList>
            <person name="King R."/>
        </authorList>
    </citation>
    <scope>NUCLEOTIDE SEQUENCE</scope>
</reference>
<evidence type="ECO:0000256" key="3">
    <source>
        <dbReference type="ARBA" id="ARBA00022792"/>
    </source>
</evidence>
<keyword evidence="3" id="KW-0999">Mitochondrion inner membrane</keyword>
<evidence type="ECO:0000313" key="8">
    <source>
        <dbReference type="EMBL" id="CAH0406711.1"/>
    </source>
</evidence>
<feature type="region of interest" description="Disordered" evidence="7">
    <location>
        <begin position="16"/>
        <end position="44"/>
    </location>
</feature>
<comment type="subcellular location">
    <subcellularLocation>
        <location evidence="1">Mitochondrion inner membrane</location>
        <topology evidence="1">Peripheral membrane protein</topology>
        <orientation evidence="1">Matrix side</orientation>
    </subcellularLocation>
</comment>
<gene>
    <name evidence="8" type="ORF">CHILSU_LOCUS10094</name>
</gene>
<evidence type="ECO:0000256" key="2">
    <source>
        <dbReference type="ARBA" id="ARBA00005453"/>
    </source>
</evidence>
<dbReference type="PANTHER" id="PTHR31107">
    <property type="entry name" value="APOPTOGENIC PROTEIN 1, MITOCHONDRIAL"/>
    <property type="match status" value="1"/>
</dbReference>
<comment type="similarity">
    <text evidence="2">Belongs to the COA8 family.</text>
</comment>
<keyword evidence="6" id="KW-0472">Membrane</keyword>